<gene>
    <name evidence="1" type="ORF">SAMN03080606_03094</name>
</gene>
<dbReference type="InterPro" id="IPR020288">
    <property type="entry name" value="Sheath_initiator"/>
</dbReference>
<sequence>MLPKIGYLQIEKEEGQQDLQLGKSFLFDFKKGDFILKDGKLVEINNIEALKIWIEKVLRTDRNKYKIYTSQYGISIEDLIIGQNLPIEFIKSEVKREVSEALLKHPLINNISNWHLEKDGSNLTISFKVNNSITQEVILGV</sequence>
<evidence type="ECO:0000313" key="1">
    <source>
        <dbReference type="EMBL" id="SCY92956.1"/>
    </source>
</evidence>
<dbReference type="EMBL" id="FMUS01000022">
    <property type="protein sequence ID" value="SCY92956.1"/>
    <property type="molecule type" value="Genomic_DNA"/>
</dbReference>
<name>A0A1G5JXA4_9FIRM</name>
<dbReference type="OrthoDB" id="89089at2"/>
<reference evidence="1 2" key="1">
    <citation type="submission" date="2016-10" db="EMBL/GenBank/DDBJ databases">
        <authorList>
            <person name="de Groot N.N."/>
        </authorList>
    </citation>
    <scope>NUCLEOTIDE SEQUENCE [LARGE SCALE GENOMIC DNA]</scope>
    <source>
        <strain evidence="1 2">DSM 18978</strain>
    </source>
</reference>
<dbReference type="RefSeq" id="WP_091545382.1">
    <property type="nucleotide sequence ID" value="NZ_FMUS01000022.1"/>
</dbReference>
<evidence type="ECO:0000313" key="2">
    <source>
        <dbReference type="Proteomes" id="UP000198636"/>
    </source>
</evidence>
<dbReference type="STRING" id="1120976.SAMN03080606_03094"/>
<evidence type="ECO:0008006" key="3">
    <source>
        <dbReference type="Google" id="ProtNLM"/>
    </source>
</evidence>
<organism evidence="1 2">
    <name type="scientific">Alkaliphilus peptidifermentans DSM 18978</name>
    <dbReference type="NCBI Taxonomy" id="1120976"/>
    <lineage>
        <taxon>Bacteria</taxon>
        <taxon>Bacillati</taxon>
        <taxon>Bacillota</taxon>
        <taxon>Clostridia</taxon>
        <taxon>Peptostreptococcales</taxon>
        <taxon>Natronincolaceae</taxon>
        <taxon>Alkaliphilus</taxon>
    </lineage>
</organism>
<proteinExistence type="predicted"/>
<dbReference type="AlphaFoldDB" id="A0A1G5JXA4"/>
<accession>A0A1G5JXA4</accession>
<dbReference type="Proteomes" id="UP000198636">
    <property type="component" value="Unassembled WGS sequence"/>
</dbReference>
<dbReference type="Pfam" id="PF10934">
    <property type="entry name" value="Sheath_initiator"/>
    <property type="match status" value="1"/>
</dbReference>
<keyword evidence="2" id="KW-1185">Reference proteome</keyword>
<protein>
    <recommendedName>
        <fullName evidence="3">DUF2634 domain-containing protein</fullName>
    </recommendedName>
</protein>